<dbReference type="InParanoid" id="A0A1B7MFI9"/>
<organism evidence="1 2">
    <name type="scientific">Rhizopogon vinicolor AM-OR11-026</name>
    <dbReference type="NCBI Taxonomy" id="1314800"/>
    <lineage>
        <taxon>Eukaryota</taxon>
        <taxon>Fungi</taxon>
        <taxon>Dikarya</taxon>
        <taxon>Basidiomycota</taxon>
        <taxon>Agaricomycotina</taxon>
        <taxon>Agaricomycetes</taxon>
        <taxon>Agaricomycetidae</taxon>
        <taxon>Boletales</taxon>
        <taxon>Suillineae</taxon>
        <taxon>Rhizopogonaceae</taxon>
        <taxon>Rhizopogon</taxon>
    </lineage>
</organism>
<proteinExistence type="predicted"/>
<keyword evidence="2" id="KW-1185">Reference proteome</keyword>
<gene>
    <name evidence="1" type="ORF">K503DRAFT_777650</name>
</gene>
<dbReference type="AlphaFoldDB" id="A0A1B7MFI9"/>
<feature type="non-terminal residue" evidence="1">
    <location>
        <position position="66"/>
    </location>
</feature>
<evidence type="ECO:0000313" key="1">
    <source>
        <dbReference type="EMBL" id="OAX31367.1"/>
    </source>
</evidence>
<dbReference type="Proteomes" id="UP000092154">
    <property type="component" value="Unassembled WGS sequence"/>
</dbReference>
<accession>A0A1B7MFI9</accession>
<name>A0A1B7MFI9_9AGAM</name>
<dbReference type="EMBL" id="KV449435">
    <property type="protein sequence ID" value="OAX31367.1"/>
    <property type="molecule type" value="Genomic_DNA"/>
</dbReference>
<protein>
    <submittedName>
        <fullName evidence="1">Uncharacterized protein</fullName>
    </submittedName>
</protein>
<sequence length="66" mass="7385">MQSSPVPVAHFKMKSVNITQGSLGYLHSSFDKCQVSPIVSTFIQQVHRPHRPLVHCVRIQIKCSGL</sequence>
<evidence type="ECO:0000313" key="2">
    <source>
        <dbReference type="Proteomes" id="UP000092154"/>
    </source>
</evidence>
<reference evidence="1 2" key="1">
    <citation type="submission" date="2016-06" db="EMBL/GenBank/DDBJ databases">
        <title>Comparative genomics of the ectomycorrhizal sister species Rhizopogon vinicolor and Rhizopogon vesiculosus (Basidiomycota: Boletales) reveals a divergence of the mating type B locus.</title>
        <authorList>
            <consortium name="DOE Joint Genome Institute"/>
            <person name="Mujic A.B."/>
            <person name="Kuo A."/>
            <person name="Tritt A."/>
            <person name="Lipzen A."/>
            <person name="Chen C."/>
            <person name="Johnson J."/>
            <person name="Sharma A."/>
            <person name="Barry K."/>
            <person name="Grigoriev I.V."/>
            <person name="Spatafora J.W."/>
        </authorList>
    </citation>
    <scope>NUCLEOTIDE SEQUENCE [LARGE SCALE GENOMIC DNA]</scope>
    <source>
        <strain evidence="1 2">AM-OR11-026</strain>
    </source>
</reference>